<feature type="compositionally biased region" description="Low complexity" evidence="1">
    <location>
        <begin position="701"/>
        <end position="710"/>
    </location>
</feature>
<evidence type="ECO:0000256" key="2">
    <source>
        <dbReference type="SAM" id="Phobius"/>
    </source>
</evidence>
<feature type="compositionally biased region" description="Polar residues" evidence="1">
    <location>
        <begin position="168"/>
        <end position="178"/>
    </location>
</feature>
<evidence type="ECO:0000313" key="4">
    <source>
        <dbReference type="Proteomes" id="UP000813444"/>
    </source>
</evidence>
<feature type="region of interest" description="Disordered" evidence="1">
    <location>
        <begin position="197"/>
        <end position="252"/>
    </location>
</feature>
<dbReference type="AlphaFoldDB" id="A0A8K0WRZ3"/>
<feature type="region of interest" description="Disordered" evidence="1">
    <location>
        <begin position="400"/>
        <end position="420"/>
    </location>
</feature>
<evidence type="ECO:0000313" key="3">
    <source>
        <dbReference type="EMBL" id="KAH7320031.1"/>
    </source>
</evidence>
<feature type="region of interest" description="Disordered" evidence="1">
    <location>
        <begin position="1"/>
        <end position="178"/>
    </location>
</feature>
<feature type="region of interest" description="Disordered" evidence="1">
    <location>
        <begin position="461"/>
        <end position="528"/>
    </location>
</feature>
<feature type="compositionally biased region" description="Pro residues" evidence="1">
    <location>
        <begin position="136"/>
        <end position="145"/>
    </location>
</feature>
<dbReference type="PANTHER" id="PTHR38426">
    <property type="entry name" value="MAINTENANCE OF TELOMERE CAPPING PROTEIN 4"/>
    <property type="match status" value="1"/>
</dbReference>
<feature type="compositionally biased region" description="Polar residues" evidence="1">
    <location>
        <begin position="125"/>
        <end position="134"/>
    </location>
</feature>
<feature type="compositionally biased region" description="Basic and acidic residues" evidence="1">
    <location>
        <begin position="814"/>
        <end position="838"/>
    </location>
</feature>
<feature type="region of interest" description="Disordered" evidence="1">
    <location>
        <begin position="546"/>
        <end position="577"/>
    </location>
</feature>
<feature type="compositionally biased region" description="Polar residues" evidence="1">
    <location>
        <begin position="502"/>
        <end position="511"/>
    </location>
</feature>
<keyword evidence="2" id="KW-0472">Membrane</keyword>
<feature type="compositionally biased region" description="Polar residues" evidence="1">
    <location>
        <begin position="226"/>
        <end position="247"/>
    </location>
</feature>
<feature type="region of interest" description="Disordered" evidence="1">
    <location>
        <begin position="603"/>
        <end position="958"/>
    </location>
</feature>
<name>A0A8K0WRZ3_9HYPO</name>
<dbReference type="PANTHER" id="PTHR38426:SF1">
    <property type="entry name" value="MAINTENANCE OF TELOMERE CAPPING PROTEIN 4"/>
    <property type="match status" value="1"/>
</dbReference>
<reference evidence="3" key="1">
    <citation type="journal article" date="2021" name="Nat. Commun.">
        <title>Genetic determinants of endophytism in the Arabidopsis root mycobiome.</title>
        <authorList>
            <person name="Mesny F."/>
            <person name="Miyauchi S."/>
            <person name="Thiergart T."/>
            <person name="Pickel B."/>
            <person name="Atanasova L."/>
            <person name="Karlsson M."/>
            <person name="Huettel B."/>
            <person name="Barry K.W."/>
            <person name="Haridas S."/>
            <person name="Chen C."/>
            <person name="Bauer D."/>
            <person name="Andreopoulos W."/>
            <person name="Pangilinan J."/>
            <person name="LaButti K."/>
            <person name="Riley R."/>
            <person name="Lipzen A."/>
            <person name="Clum A."/>
            <person name="Drula E."/>
            <person name="Henrissat B."/>
            <person name="Kohler A."/>
            <person name="Grigoriev I.V."/>
            <person name="Martin F.M."/>
            <person name="Hacquard S."/>
        </authorList>
    </citation>
    <scope>NUCLEOTIDE SEQUENCE</scope>
    <source>
        <strain evidence="3">MPI-CAGE-CH-0235</strain>
    </source>
</reference>
<feature type="compositionally biased region" description="Polar residues" evidence="1">
    <location>
        <begin position="36"/>
        <end position="50"/>
    </location>
</feature>
<proteinExistence type="predicted"/>
<gene>
    <name evidence="3" type="ORF">B0I35DRAFT_430444</name>
</gene>
<accession>A0A8K0WRZ3</accession>
<keyword evidence="2" id="KW-0812">Transmembrane</keyword>
<dbReference type="Proteomes" id="UP000813444">
    <property type="component" value="Unassembled WGS sequence"/>
</dbReference>
<feature type="compositionally biased region" description="Basic and acidic residues" evidence="1">
    <location>
        <begin position="639"/>
        <end position="650"/>
    </location>
</feature>
<feature type="compositionally biased region" description="Polar residues" evidence="1">
    <location>
        <begin position="762"/>
        <end position="773"/>
    </location>
</feature>
<sequence>MPSTDDGTAPWDKVAAMADPYAPRRFQGQGHDQSRKPSSGLATLNGSSSRDGYEAGESSAAGSFSSALPIPERYQYRLSDVSSPNNRQSDGSARKDDRSRRRHKSRSSSAFLLPDAVPKERTSVSHRNTASTLPLQPKPFSPAPDPIASRDKYSSLKSAAPSRLPRSPAQQDASQLDADSTQIVHMALNLSESRRLAARKPSNRGNPPKLAPIPDATVGGNLKYHLQQQRKSSRNISPKPHQGTSPRIPSVARVGSPLQSAFDSISDGRYRYQFSTSTLARAQKAKEHLELMAEYRRLIEHLPPLKPGAEDTLAPVSTATTAPGANTARSSTALGRLYNPLQYIRNRKVRARERKVIDGEAQGFGDVESVRLWVDKLEDNTSRPVSSVSDMSLLPPFVGADDSEALGSPEAAARNASRPRRPRVDWFIEPCDLIADAYWLEQDHHKQLIEDRRWRKIFPAQPQAGKPPLQGQPDHSANATSPFPLATPENPTSIPEVPSLNKADTNLSQNSAKERAKQKLQDIRGFHHRHTSSVNHDFLRVRRDSLSDLSDSDNESKADSKRKTRHGRSGTITSNANDLLEKQMLEMIAKEAYEQGLANVPEVEAEDQEAASNPAPKQKAVERPGRFQSRKGSMADTSDSDHRPLFERPQWRSNRSGRRSLDVSDAHWQGSVDNDSSLPTSPDLRPSRGVTLVPTLGLDASPPSSRSPSPTRNPLARVKNILREKSREAMLHLSEETKDEKDARSSAAELIPTPETLPVAFPSQNNEGKPTTRSTEDAYRAHRRSHSMLPRVEEQASGLRGMFKGPRIDTVIRGGKDGMGEPHTGFESHDESDSDSGKARQRSSTISHSDAGRVQDSPSYPPTNFLPAMPEPGAGRHNGLGLSPDSHLPPKIDIRGATSSAAPSVGPTPIGESETSDADSYPFGMPDASKGRAERPDSTLIQPLGTETGHRTSPQLSKREVARMRALILSSGIKAMEINRRAYELQQPLKSPSEKCLAQVPWPEIAKLSPDLSNSQQIAACEGYSLAAQALGISIQTSSQRWQNPDLQKRICMSRRAADEADETSKDLALGQPLKVKHVRRRSVEWGLVGLMWYVWFVVMILRIFLGVGKGVISGVRWLLWL</sequence>
<keyword evidence="4" id="KW-1185">Reference proteome</keyword>
<feature type="compositionally biased region" description="Polar residues" evidence="1">
    <location>
        <begin position="80"/>
        <end position="91"/>
    </location>
</feature>
<protein>
    <submittedName>
        <fullName evidence="3">Uncharacterized protein</fullName>
    </submittedName>
</protein>
<comment type="caution">
    <text evidence="3">The sequence shown here is derived from an EMBL/GenBank/DDBJ whole genome shotgun (WGS) entry which is preliminary data.</text>
</comment>
<feature type="compositionally biased region" description="Basic and acidic residues" evidence="1">
    <location>
        <begin position="721"/>
        <end position="744"/>
    </location>
</feature>
<feature type="compositionally biased region" description="Basic and acidic residues" evidence="1">
    <location>
        <begin position="512"/>
        <end position="525"/>
    </location>
</feature>
<organism evidence="3 4">
    <name type="scientific">Stachybotrys elegans</name>
    <dbReference type="NCBI Taxonomy" id="80388"/>
    <lineage>
        <taxon>Eukaryota</taxon>
        <taxon>Fungi</taxon>
        <taxon>Dikarya</taxon>
        <taxon>Ascomycota</taxon>
        <taxon>Pezizomycotina</taxon>
        <taxon>Sordariomycetes</taxon>
        <taxon>Hypocreomycetidae</taxon>
        <taxon>Hypocreales</taxon>
        <taxon>Stachybotryaceae</taxon>
        <taxon>Stachybotrys</taxon>
    </lineage>
</organism>
<dbReference type="InterPro" id="IPR038769">
    <property type="entry name" value="MTC4"/>
</dbReference>
<feature type="compositionally biased region" description="Polar residues" evidence="1">
    <location>
        <begin position="671"/>
        <end position="680"/>
    </location>
</feature>
<keyword evidence="2" id="KW-1133">Transmembrane helix</keyword>
<feature type="compositionally biased region" description="Low complexity" evidence="1">
    <location>
        <begin position="55"/>
        <end position="67"/>
    </location>
</feature>
<evidence type="ECO:0000256" key="1">
    <source>
        <dbReference type="SAM" id="MobiDB-lite"/>
    </source>
</evidence>
<dbReference type="EMBL" id="JAGPNK010000006">
    <property type="protein sequence ID" value="KAH7320031.1"/>
    <property type="molecule type" value="Genomic_DNA"/>
</dbReference>
<dbReference type="OrthoDB" id="5402622at2759"/>
<feature type="transmembrane region" description="Helical" evidence="2">
    <location>
        <begin position="1086"/>
        <end position="1106"/>
    </location>
</feature>